<sequence length="323" mass="36807">MTPNNGGTANRDTSVRHRPGPFGPARILLPEDQKIETIRDIETTASALERMVDTGFSQIPVVNEDGDIIGIFSWQSFGKRMSEIHSLNVDLSKLAVKDTDLARAQFIDPELFIDTETDWSEIDHVLVGDKQNLLGVLTITDVLGRLNDFAEAFVLLYEIEHEIRDLIVDVYPGGELSEVFEGLSRRSAGPEEAAAAGLKQLIEGDSPAISDKKLTKAIQFAANLLQRACQTRPVTDLKDFTFAQYREVIFNRDNWPRFEAVFDSPRDLLNMDFEKINDLRNTVFHFRRSITPRDTDRLRRFRDKLRYDRNLYNSKDRQLATSS</sequence>
<keyword evidence="5" id="KW-1185">Reference proteome</keyword>
<reference evidence="4 5" key="1">
    <citation type="submission" date="2019-02" db="EMBL/GenBank/DDBJ databases">
        <title>Deep-cultivation of Planctomycetes and their phenomic and genomic characterization uncovers novel biology.</title>
        <authorList>
            <person name="Wiegand S."/>
            <person name="Jogler M."/>
            <person name="Boedeker C."/>
            <person name="Pinto D."/>
            <person name="Vollmers J."/>
            <person name="Rivas-Marin E."/>
            <person name="Kohn T."/>
            <person name="Peeters S.H."/>
            <person name="Heuer A."/>
            <person name="Rast P."/>
            <person name="Oberbeckmann S."/>
            <person name="Bunk B."/>
            <person name="Jeske O."/>
            <person name="Meyerdierks A."/>
            <person name="Storesund J.E."/>
            <person name="Kallscheuer N."/>
            <person name="Luecker S."/>
            <person name="Lage O.M."/>
            <person name="Pohl T."/>
            <person name="Merkel B.J."/>
            <person name="Hornburger P."/>
            <person name="Mueller R.-W."/>
            <person name="Bruemmer F."/>
            <person name="Labrenz M."/>
            <person name="Spormann A.M."/>
            <person name="Op den Camp H."/>
            <person name="Overmann J."/>
            <person name="Amann R."/>
            <person name="Jetten M.S.M."/>
            <person name="Mascher T."/>
            <person name="Medema M.H."/>
            <person name="Devos D.P."/>
            <person name="Kaster A.-K."/>
            <person name="Ovreas L."/>
            <person name="Rohde M."/>
            <person name="Galperin M.Y."/>
            <person name="Jogler C."/>
        </authorList>
    </citation>
    <scope>NUCLEOTIDE SEQUENCE [LARGE SCALE GENOMIC DNA]</scope>
    <source>
        <strain evidence="4 5">CA12</strain>
    </source>
</reference>
<dbReference type="Pfam" id="PF00571">
    <property type="entry name" value="CBS"/>
    <property type="match status" value="1"/>
</dbReference>
<dbReference type="KEGG" id="acaf:CA12_06880"/>
<dbReference type="PROSITE" id="PS51371">
    <property type="entry name" value="CBS"/>
    <property type="match status" value="1"/>
</dbReference>
<dbReference type="RefSeq" id="WP_145357491.1">
    <property type="nucleotide sequence ID" value="NZ_CP036265.1"/>
</dbReference>
<feature type="region of interest" description="Disordered" evidence="2">
    <location>
        <begin position="1"/>
        <end position="24"/>
    </location>
</feature>
<protein>
    <submittedName>
        <fullName evidence="4">CBS domain protein</fullName>
    </submittedName>
</protein>
<dbReference type="InterPro" id="IPR000644">
    <property type="entry name" value="CBS_dom"/>
</dbReference>
<evidence type="ECO:0000256" key="2">
    <source>
        <dbReference type="SAM" id="MobiDB-lite"/>
    </source>
</evidence>
<feature type="compositionally biased region" description="Polar residues" evidence="2">
    <location>
        <begin position="1"/>
        <end position="12"/>
    </location>
</feature>
<feature type="domain" description="CBS" evidence="3">
    <location>
        <begin position="28"/>
        <end position="87"/>
    </location>
</feature>
<evidence type="ECO:0000256" key="1">
    <source>
        <dbReference type="PROSITE-ProRule" id="PRU00703"/>
    </source>
</evidence>
<organism evidence="4 5">
    <name type="scientific">Alienimonas californiensis</name>
    <dbReference type="NCBI Taxonomy" id="2527989"/>
    <lineage>
        <taxon>Bacteria</taxon>
        <taxon>Pseudomonadati</taxon>
        <taxon>Planctomycetota</taxon>
        <taxon>Planctomycetia</taxon>
        <taxon>Planctomycetales</taxon>
        <taxon>Planctomycetaceae</taxon>
        <taxon>Alienimonas</taxon>
    </lineage>
</organism>
<evidence type="ECO:0000313" key="5">
    <source>
        <dbReference type="Proteomes" id="UP000318741"/>
    </source>
</evidence>
<dbReference type="Proteomes" id="UP000318741">
    <property type="component" value="Chromosome"/>
</dbReference>
<dbReference type="Gene3D" id="3.10.580.10">
    <property type="entry name" value="CBS-domain"/>
    <property type="match status" value="1"/>
</dbReference>
<accession>A0A517P5F8</accession>
<proteinExistence type="predicted"/>
<gene>
    <name evidence="4" type="ORF">CA12_06880</name>
</gene>
<evidence type="ECO:0000259" key="3">
    <source>
        <dbReference type="PROSITE" id="PS51371"/>
    </source>
</evidence>
<dbReference type="OrthoDB" id="291940at2"/>
<evidence type="ECO:0000313" key="4">
    <source>
        <dbReference type="EMBL" id="QDT14612.1"/>
    </source>
</evidence>
<dbReference type="AlphaFoldDB" id="A0A517P5F8"/>
<name>A0A517P5F8_9PLAN</name>
<dbReference type="SUPFAM" id="SSF54631">
    <property type="entry name" value="CBS-domain pair"/>
    <property type="match status" value="1"/>
</dbReference>
<keyword evidence="1" id="KW-0129">CBS domain</keyword>
<dbReference type="InterPro" id="IPR046342">
    <property type="entry name" value="CBS_dom_sf"/>
</dbReference>
<dbReference type="EMBL" id="CP036265">
    <property type="protein sequence ID" value="QDT14612.1"/>
    <property type="molecule type" value="Genomic_DNA"/>
</dbReference>